<accession>A0ACC6JRB4</accession>
<organism evidence="1 2">
    <name type="scientific">Pseudomonas synxantha</name>
    <dbReference type="NCBI Taxonomy" id="47883"/>
    <lineage>
        <taxon>Bacteria</taxon>
        <taxon>Pseudomonadati</taxon>
        <taxon>Pseudomonadota</taxon>
        <taxon>Gammaproteobacteria</taxon>
        <taxon>Pseudomonadales</taxon>
        <taxon>Pseudomonadaceae</taxon>
        <taxon>Pseudomonas</taxon>
    </lineage>
</organism>
<reference evidence="1" key="1">
    <citation type="submission" date="2023-07" db="EMBL/GenBank/DDBJ databases">
        <title>Sorghum-associated microbial communities from plants grown in Nebraska, USA.</title>
        <authorList>
            <person name="Schachtman D."/>
        </authorList>
    </citation>
    <scope>NUCLEOTIDE SEQUENCE</scope>
    <source>
        <strain evidence="1">BE46</strain>
    </source>
</reference>
<evidence type="ECO:0000313" key="1">
    <source>
        <dbReference type="EMBL" id="MDR6609078.1"/>
    </source>
</evidence>
<keyword evidence="2" id="KW-1185">Reference proteome</keyword>
<sequence>MNSFAKPVRKSTTPYLQQHAQQVAHLSAELRRNADELSIMQKELMELHRKMPDSCSNLALSQI</sequence>
<gene>
    <name evidence="1" type="ORF">J2X87_004175</name>
</gene>
<dbReference type="Proteomes" id="UP001259420">
    <property type="component" value="Unassembled WGS sequence"/>
</dbReference>
<proteinExistence type="predicted"/>
<dbReference type="EMBL" id="JAVDSD010000009">
    <property type="protein sequence ID" value="MDR6609078.1"/>
    <property type="molecule type" value="Genomic_DNA"/>
</dbReference>
<evidence type="ECO:0000313" key="2">
    <source>
        <dbReference type="Proteomes" id="UP001259420"/>
    </source>
</evidence>
<comment type="caution">
    <text evidence="1">The sequence shown here is derived from an EMBL/GenBank/DDBJ whole genome shotgun (WGS) entry which is preliminary data.</text>
</comment>
<protein>
    <submittedName>
        <fullName evidence="1">Uncharacterized protein</fullName>
    </submittedName>
</protein>
<name>A0ACC6JRB4_9PSED</name>